<keyword evidence="3" id="KW-1185">Reference proteome</keyword>
<dbReference type="PANTHER" id="PTHR43433">
    <property type="entry name" value="HYDROLASE, ALPHA/BETA FOLD FAMILY PROTEIN"/>
    <property type="match status" value="1"/>
</dbReference>
<dbReference type="Pfam" id="PF12697">
    <property type="entry name" value="Abhydrolase_6"/>
    <property type="match status" value="1"/>
</dbReference>
<dbReference type="Proteomes" id="UP000603200">
    <property type="component" value="Unassembled WGS sequence"/>
</dbReference>
<feature type="domain" description="AB hydrolase-1" evidence="1">
    <location>
        <begin position="36"/>
        <end position="225"/>
    </location>
</feature>
<organism evidence="2 3">
    <name type="scientific">Winogradskya humida</name>
    <dbReference type="NCBI Taxonomy" id="113566"/>
    <lineage>
        <taxon>Bacteria</taxon>
        <taxon>Bacillati</taxon>
        <taxon>Actinomycetota</taxon>
        <taxon>Actinomycetes</taxon>
        <taxon>Micromonosporales</taxon>
        <taxon>Micromonosporaceae</taxon>
        <taxon>Winogradskya</taxon>
    </lineage>
</organism>
<dbReference type="InterPro" id="IPR029058">
    <property type="entry name" value="AB_hydrolase_fold"/>
</dbReference>
<evidence type="ECO:0000313" key="2">
    <source>
        <dbReference type="EMBL" id="GIE20376.1"/>
    </source>
</evidence>
<dbReference type="EMBL" id="BOMN01000040">
    <property type="protein sequence ID" value="GIE20376.1"/>
    <property type="molecule type" value="Genomic_DNA"/>
</dbReference>
<evidence type="ECO:0000313" key="3">
    <source>
        <dbReference type="Proteomes" id="UP000603200"/>
    </source>
</evidence>
<dbReference type="PANTHER" id="PTHR43433:SF5">
    <property type="entry name" value="AB HYDROLASE-1 DOMAIN-CONTAINING PROTEIN"/>
    <property type="match status" value="1"/>
</dbReference>
<sequence>MILSNPRADPGWWARPLVTALVNAGYQALTFVHSADGPAPAAVAALLDHLGGPPVRLLGWSQGAAIAQEAALLRPLRIVGAALIAPYGRQNSIDRVLQSAWQRLDASDASLDPVRLALLLLTSYPPALLSDDAFLDHLLPNLQAWSADTNPAAAAQAREFIETHRDRLAALADIRVPCLVMGFAQDTDTFAARAREVAAAIPHSRYLELPGAGHLTPVTHPDQVIAPVLAFFSELDA</sequence>
<dbReference type="InterPro" id="IPR050471">
    <property type="entry name" value="AB_hydrolase"/>
</dbReference>
<protein>
    <recommendedName>
        <fullName evidence="1">AB hydrolase-1 domain-containing protein</fullName>
    </recommendedName>
</protein>
<dbReference type="RefSeq" id="WP_203837536.1">
    <property type="nucleotide sequence ID" value="NZ_BAAATV010000007.1"/>
</dbReference>
<evidence type="ECO:0000259" key="1">
    <source>
        <dbReference type="Pfam" id="PF12697"/>
    </source>
</evidence>
<name>A0ABQ3ZP67_9ACTN</name>
<dbReference type="InterPro" id="IPR000073">
    <property type="entry name" value="AB_hydrolase_1"/>
</dbReference>
<reference evidence="2 3" key="1">
    <citation type="submission" date="2021-01" db="EMBL/GenBank/DDBJ databases">
        <title>Whole genome shotgun sequence of Actinoplanes humidus NBRC 14915.</title>
        <authorList>
            <person name="Komaki H."/>
            <person name="Tamura T."/>
        </authorList>
    </citation>
    <scope>NUCLEOTIDE SEQUENCE [LARGE SCALE GENOMIC DNA]</scope>
    <source>
        <strain evidence="2 3">NBRC 14915</strain>
    </source>
</reference>
<accession>A0ABQ3ZP67</accession>
<gene>
    <name evidence="2" type="ORF">Ahu01nite_034780</name>
</gene>
<proteinExistence type="predicted"/>
<dbReference type="SUPFAM" id="SSF53474">
    <property type="entry name" value="alpha/beta-Hydrolases"/>
    <property type="match status" value="1"/>
</dbReference>
<comment type="caution">
    <text evidence="2">The sequence shown here is derived from an EMBL/GenBank/DDBJ whole genome shotgun (WGS) entry which is preliminary data.</text>
</comment>
<dbReference type="Gene3D" id="3.40.50.1820">
    <property type="entry name" value="alpha/beta hydrolase"/>
    <property type="match status" value="1"/>
</dbReference>